<organism evidence="7">
    <name type="scientific">mine drainage metagenome</name>
    <dbReference type="NCBI Taxonomy" id="410659"/>
    <lineage>
        <taxon>unclassified sequences</taxon>
        <taxon>metagenomes</taxon>
        <taxon>ecological metagenomes</taxon>
    </lineage>
</organism>
<dbReference type="GO" id="GO:0071555">
    <property type="term" value="P:cell wall organization"/>
    <property type="evidence" value="ECO:0007669"/>
    <property type="project" value="UniProtKB-KW"/>
</dbReference>
<keyword evidence="5 7" id="KW-0456">Lyase</keyword>
<evidence type="ECO:0000256" key="6">
    <source>
        <dbReference type="ARBA" id="ARBA00023316"/>
    </source>
</evidence>
<dbReference type="PANTHER" id="PTHR30518:SF2">
    <property type="entry name" value="ENDOLYTIC MUREIN TRANSGLYCOSYLASE"/>
    <property type="match status" value="1"/>
</dbReference>
<dbReference type="InterPro" id="IPR003770">
    <property type="entry name" value="MLTG-like"/>
</dbReference>
<proteinExistence type="inferred from homology"/>
<keyword evidence="6" id="KW-0961">Cell wall biogenesis/degradation</keyword>
<comment type="caution">
    <text evidence="7">The sequence shown here is derived from an EMBL/GenBank/DDBJ whole genome shotgun (WGS) entry which is preliminary data.</text>
</comment>
<gene>
    <name evidence="7" type="ORF">GALL_320440</name>
</gene>
<accession>A0A1J5QRS0</accession>
<evidence type="ECO:0000313" key="7">
    <source>
        <dbReference type="EMBL" id="OIQ86104.1"/>
    </source>
</evidence>
<dbReference type="AlphaFoldDB" id="A0A1J5QRS0"/>
<dbReference type="GO" id="GO:0016829">
    <property type="term" value="F:lyase activity"/>
    <property type="evidence" value="ECO:0007669"/>
    <property type="project" value="UniProtKB-KW"/>
</dbReference>
<sequence>MRLLRRLVLICTVAGMALFGWMVHFSGQPLNLPHPPQDLVLKHGSSLRAIAQQLVGERVLREPWSFMLLVRIHGMAGAIKAGNYQLEQGMTADDLFQMITSGNTVQRGIIFIEGWTFKQMRAALDADDSVRHLGMHLSDAEILSRIGATETVAEGLFFPDSYYFSSGMSDLDILKRAYQAMGRKLDIAWRLRDPGLPYATPYQALTMASIVEKETARSDERPLIARVFMNRLRLGMRLQTDPTVIYGMGERFDGNLRKKDLQTDTAYNTYTRSGLPPSPIAMPGLAAIEAVMHPGVTDALYFVGKGDGSHVFSATLSAHNRAVVHYQLNAH</sequence>
<dbReference type="EMBL" id="MLJW01000500">
    <property type="protein sequence ID" value="OIQ86104.1"/>
    <property type="molecule type" value="Genomic_DNA"/>
</dbReference>
<dbReference type="HAMAP" id="MF_02065">
    <property type="entry name" value="MltG"/>
    <property type="match status" value="1"/>
</dbReference>
<dbReference type="Gene3D" id="3.30.160.60">
    <property type="entry name" value="Classic Zinc Finger"/>
    <property type="match status" value="1"/>
</dbReference>
<keyword evidence="3" id="KW-1133">Transmembrane helix</keyword>
<dbReference type="Gene3D" id="3.30.1490.480">
    <property type="entry name" value="Endolytic murein transglycosylase"/>
    <property type="match status" value="1"/>
</dbReference>
<dbReference type="NCBIfam" id="TIGR00247">
    <property type="entry name" value="endolytic transglycosylase MltG"/>
    <property type="match status" value="1"/>
</dbReference>
<evidence type="ECO:0000256" key="3">
    <source>
        <dbReference type="ARBA" id="ARBA00022989"/>
    </source>
</evidence>
<dbReference type="CDD" id="cd08010">
    <property type="entry name" value="MltG_like"/>
    <property type="match status" value="1"/>
</dbReference>
<protein>
    <submittedName>
        <fullName evidence="7">Putative aminodeoxychorismate lyase</fullName>
    </submittedName>
</protein>
<evidence type="ECO:0000256" key="4">
    <source>
        <dbReference type="ARBA" id="ARBA00023136"/>
    </source>
</evidence>
<dbReference type="Pfam" id="PF02618">
    <property type="entry name" value="YceG"/>
    <property type="match status" value="1"/>
</dbReference>
<dbReference type="PANTHER" id="PTHR30518">
    <property type="entry name" value="ENDOLYTIC MUREIN TRANSGLYCOSYLASE"/>
    <property type="match status" value="1"/>
</dbReference>
<reference evidence="7" key="1">
    <citation type="submission" date="2016-10" db="EMBL/GenBank/DDBJ databases">
        <title>Sequence of Gallionella enrichment culture.</title>
        <authorList>
            <person name="Poehlein A."/>
            <person name="Muehling M."/>
            <person name="Daniel R."/>
        </authorList>
    </citation>
    <scope>NUCLEOTIDE SEQUENCE</scope>
</reference>
<keyword evidence="4" id="KW-0472">Membrane</keyword>
<name>A0A1J5QRS0_9ZZZZ</name>
<keyword evidence="1" id="KW-1003">Cell membrane</keyword>
<evidence type="ECO:0000256" key="5">
    <source>
        <dbReference type="ARBA" id="ARBA00023239"/>
    </source>
</evidence>
<evidence type="ECO:0000256" key="1">
    <source>
        <dbReference type="ARBA" id="ARBA00022475"/>
    </source>
</evidence>
<keyword evidence="2" id="KW-0812">Transmembrane</keyword>
<evidence type="ECO:0000256" key="2">
    <source>
        <dbReference type="ARBA" id="ARBA00022692"/>
    </source>
</evidence>